<organism evidence="1">
    <name type="scientific">Caudovirales sp. ctu3532</name>
    <dbReference type="NCBI Taxonomy" id="2827639"/>
    <lineage>
        <taxon>Viruses</taxon>
        <taxon>Duplodnaviria</taxon>
        <taxon>Heunggongvirae</taxon>
        <taxon>Uroviricota</taxon>
        <taxon>Caudoviricetes</taxon>
    </lineage>
</organism>
<sequence length="104" mass="11880">MIYLEDTVVEIEAGTTDDETAREIYRNLLVLYGTQTGEQALDREFGIDISILDQPQEAAKALLAAEFVRKTKRYEPRMRVMRVEWNQDNARAGCIVPKVVVSFV</sequence>
<proteinExistence type="predicted"/>
<name>A0A8S5TI65_9CAUD</name>
<evidence type="ECO:0000313" key="1">
    <source>
        <dbReference type="EMBL" id="DAF62966.1"/>
    </source>
</evidence>
<dbReference type="EMBL" id="BK032830">
    <property type="protein sequence ID" value="DAF62966.1"/>
    <property type="molecule type" value="Genomic_DNA"/>
</dbReference>
<reference evidence="1" key="1">
    <citation type="journal article" date="2021" name="Proc. Natl. Acad. Sci. U.S.A.">
        <title>A Catalog of Tens of Thousands of Viruses from Human Metagenomes Reveals Hidden Associations with Chronic Diseases.</title>
        <authorList>
            <person name="Tisza M.J."/>
            <person name="Buck C.B."/>
        </authorList>
    </citation>
    <scope>NUCLEOTIDE SEQUENCE</scope>
    <source>
        <strain evidence="1">Ctu3532</strain>
    </source>
</reference>
<accession>A0A8S5TI65</accession>
<protein>
    <submittedName>
        <fullName evidence="1">Lysozyme</fullName>
    </submittedName>
</protein>
<dbReference type="Gene3D" id="3.10.450.40">
    <property type="match status" value="1"/>
</dbReference>
<dbReference type="SUPFAM" id="SSF160719">
    <property type="entry name" value="gpW/gp25-like"/>
    <property type="match status" value="1"/>
</dbReference>